<dbReference type="EMBL" id="BAAAPH010000026">
    <property type="protein sequence ID" value="GAA1598540.1"/>
    <property type="molecule type" value="Genomic_DNA"/>
</dbReference>
<proteinExistence type="inferred from homology"/>
<feature type="compositionally biased region" description="Polar residues" evidence="2">
    <location>
        <begin position="490"/>
        <end position="515"/>
    </location>
</feature>
<feature type="compositionally biased region" description="Low complexity" evidence="2">
    <location>
        <begin position="458"/>
        <end position="467"/>
    </location>
</feature>
<protein>
    <recommendedName>
        <fullName evidence="3">HNH nuclease domain-containing protein</fullName>
    </recommendedName>
</protein>
<accession>A0ABN2E769</accession>
<feature type="region of interest" description="Disordered" evidence="2">
    <location>
        <begin position="237"/>
        <end position="281"/>
    </location>
</feature>
<evidence type="ECO:0000256" key="2">
    <source>
        <dbReference type="SAM" id="MobiDB-lite"/>
    </source>
</evidence>
<feature type="compositionally biased region" description="Basic and acidic residues" evidence="2">
    <location>
        <begin position="624"/>
        <end position="634"/>
    </location>
</feature>
<name>A0ABN2E769_9ACTN</name>
<feature type="compositionally biased region" description="Low complexity" evidence="2">
    <location>
        <begin position="516"/>
        <end position="530"/>
    </location>
</feature>
<dbReference type="SMART" id="SM00507">
    <property type="entry name" value="HNHc"/>
    <property type="match status" value="1"/>
</dbReference>
<feature type="compositionally biased region" description="Polar residues" evidence="2">
    <location>
        <begin position="237"/>
        <end position="247"/>
    </location>
</feature>
<reference evidence="4 5" key="1">
    <citation type="journal article" date="2019" name="Int. J. Syst. Evol. Microbiol.">
        <title>The Global Catalogue of Microorganisms (GCM) 10K type strain sequencing project: providing services to taxonomists for standard genome sequencing and annotation.</title>
        <authorList>
            <consortium name="The Broad Institute Genomics Platform"/>
            <consortium name="The Broad Institute Genome Sequencing Center for Infectious Disease"/>
            <person name="Wu L."/>
            <person name="Ma J."/>
        </authorList>
    </citation>
    <scope>NUCLEOTIDE SEQUENCE [LARGE SCALE GENOMIC DNA]</scope>
    <source>
        <strain evidence="4 5">JCM 15572</strain>
    </source>
</reference>
<dbReference type="RefSeq" id="WP_344239528.1">
    <property type="nucleotide sequence ID" value="NZ_BAAAPH010000026.1"/>
</dbReference>
<gene>
    <name evidence="4" type="ORF">GCM10009804_63860</name>
</gene>
<evidence type="ECO:0000259" key="3">
    <source>
        <dbReference type="SMART" id="SM00507"/>
    </source>
</evidence>
<comment type="similarity">
    <text evidence="1">Belongs to the Rv1128c/1148c/1588c/1702c/1945/3466 family.</text>
</comment>
<dbReference type="InterPro" id="IPR003870">
    <property type="entry name" value="DUF222"/>
</dbReference>
<feature type="region of interest" description="Disordered" evidence="2">
    <location>
        <begin position="423"/>
        <end position="716"/>
    </location>
</feature>
<feature type="compositionally biased region" description="Basic and acidic residues" evidence="2">
    <location>
        <begin position="702"/>
        <end position="716"/>
    </location>
</feature>
<feature type="compositionally biased region" description="Basic and acidic residues" evidence="2">
    <location>
        <begin position="643"/>
        <end position="682"/>
    </location>
</feature>
<dbReference type="Pfam" id="PF01844">
    <property type="entry name" value="HNH"/>
    <property type="match status" value="1"/>
</dbReference>
<sequence length="716" mass="75807">MKVLGEQPVWSMSGGEMVAALDATYAEIARLKTFALRLIARLETVGHAKEVGAGTTARFLTFRYRIDATEARRDVQLANALPNYPAVAAALPDPASENTTSEGDVLLHPAQAEAIVSALDKLPATVPVEDLAVAEREMVELARTHGPLDLRKAGVQIRNLLDTDGPEPAEQKAYDRETLTLKPADNGVSFNGYLANENAELLRTLIHTHAKPHKTTDGALDPRPRSKRHADALTTILNLTPQPATPQSATARATAGPPAPSTATPSTAHTDSAANSSIRGPLPRPHITVTIDFNDLKAATASATGRLIYGDALSAATIRRLACDAQILPIVLGSDSQPLDVGSTVRLATGPIRKALVARDKGCVCCAAPPIYCDAHHIISWIDGGETKLTNLALLCKRCHRDLHRGHWNINITNGTVHVSRPTWATPNPIPHNNAHPPSPTLRPTTTPHHVPTPQPPATRTAADPTPSTSPPGPGLSGPGLSGPGQSSTALPGTGQSSTALPGTGQSSTDLSSTRSPGAMSPSAASSGAPVRLWPRDTDPPWITPDDTARLDPWGDTSHAVPRPRPHEAADQAPPTTDLNVCGEPLNKQPNQPRNLHHTPTNRCADDNSPTPTPRNSPTPATHDAYDPWADHPPTDANLNNSDPDHNRRENWANSDDAGHPDIHQQRGDVPDSPDRPGKNAHPENCPAGEEQRSMTGSATTHRSEPGEPHDGPAAA</sequence>
<dbReference type="Pfam" id="PF02720">
    <property type="entry name" value="DUF222"/>
    <property type="match status" value="1"/>
</dbReference>
<evidence type="ECO:0000313" key="5">
    <source>
        <dbReference type="Proteomes" id="UP001501705"/>
    </source>
</evidence>
<dbReference type="Proteomes" id="UP001501705">
    <property type="component" value="Unassembled WGS sequence"/>
</dbReference>
<dbReference type="CDD" id="cd00085">
    <property type="entry name" value="HNHc"/>
    <property type="match status" value="1"/>
</dbReference>
<feature type="compositionally biased region" description="Polar residues" evidence="2">
    <location>
        <begin position="588"/>
        <end position="602"/>
    </location>
</feature>
<dbReference type="Gene3D" id="1.10.30.50">
    <property type="match status" value="1"/>
</dbReference>
<comment type="caution">
    <text evidence="4">The sequence shown here is derived from an EMBL/GenBank/DDBJ whole genome shotgun (WGS) entry which is preliminary data.</text>
</comment>
<keyword evidence="5" id="KW-1185">Reference proteome</keyword>
<dbReference type="InterPro" id="IPR002711">
    <property type="entry name" value="HNH"/>
</dbReference>
<evidence type="ECO:0000256" key="1">
    <source>
        <dbReference type="ARBA" id="ARBA00023450"/>
    </source>
</evidence>
<evidence type="ECO:0000313" key="4">
    <source>
        <dbReference type="EMBL" id="GAA1598540.1"/>
    </source>
</evidence>
<organism evidence="4 5">
    <name type="scientific">Kribbella hippodromi</name>
    <dbReference type="NCBI Taxonomy" id="434347"/>
    <lineage>
        <taxon>Bacteria</taxon>
        <taxon>Bacillati</taxon>
        <taxon>Actinomycetota</taxon>
        <taxon>Actinomycetes</taxon>
        <taxon>Propionibacteriales</taxon>
        <taxon>Kribbellaceae</taxon>
        <taxon>Kribbella</taxon>
    </lineage>
</organism>
<feature type="compositionally biased region" description="Low complexity" evidence="2">
    <location>
        <begin position="431"/>
        <end position="450"/>
    </location>
</feature>
<feature type="domain" description="HNH nuclease" evidence="3">
    <location>
        <begin position="351"/>
        <end position="401"/>
    </location>
</feature>
<dbReference type="InterPro" id="IPR003615">
    <property type="entry name" value="HNH_nuc"/>
</dbReference>
<feature type="compositionally biased region" description="Low complexity" evidence="2">
    <location>
        <begin position="248"/>
        <end position="274"/>
    </location>
</feature>